<dbReference type="PRINTS" id="PR00097">
    <property type="entry name" value="ANTSNTHASEII"/>
</dbReference>
<dbReference type="Pfam" id="PF00117">
    <property type="entry name" value="GATase"/>
    <property type="match status" value="1"/>
</dbReference>
<dbReference type="EC" id="4.1.3.27" evidence="3"/>
<dbReference type="PROSITE" id="PS51273">
    <property type="entry name" value="GATASE_TYPE_1"/>
    <property type="match status" value="1"/>
</dbReference>
<gene>
    <name evidence="3" type="ORF">AN964_13150</name>
</gene>
<dbReference type="PRINTS" id="PR00099">
    <property type="entry name" value="CPSGATASE"/>
</dbReference>
<dbReference type="AlphaFoldDB" id="A0A0Q3WYM7"/>
<organism evidence="3 4">
    <name type="scientific">Heyndrickxia shackletonii</name>
    <dbReference type="NCBI Taxonomy" id="157838"/>
    <lineage>
        <taxon>Bacteria</taxon>
        <taxon>Bacillati</taxon>
        <taxon>Bacillota</taxon>
        <taxon>Bacilli</taxon>
        <taxon>Bacillales</taxon>
        <taxon>Bacillaceae</taxon>
        <taxon>Heyndrickxia</taxon>
    </lineage>
</organism>
<dbReference type="PANTHER" id="PTHR43418:SF4">
    <property type="entry name" value="MULTIFUNCTIONAL TRYPTOPHAN BIOSYNTHESIS PROTEIN"/>
    <property type="match status" value="1"/>
</dbReference>
<evidence type="ECO:0000313" key="3">
    <source>
        <dbReference type="EMBL" id="KQL54347.1"/>
    </source>
</evidence>
<proteinExistence type="predicted"/>
<feature type="domain" description="Glutamine amidotransferase" evidence="2">
    <location>
        <begin position="3"/>
        <end position="187"/>
    </location>
</feature>
<dbReference type="PRINTS" id="PR00096">
    <property type="entry name" value="GATASE"/>
</dbReference>
<name>A0A0Q3WYM7_9BACI</name>
<keyword evidence="4" id="KW-1185">Reference proteome</keyword>
<comment type="caution">
    <text evidence="3">The sequence shown here is derived from an EMBL/GenBank/DDBJ whole genome shotgun (WGS) entry which is preliminary data.</text>
</comment>
<dbReference type="Proteomes" id="UP000051888">
    <property type="component" value="Unassembled WGS sequence"/>
</dbReference>
<evidence type="ECO:0000256" key="1">
    <source>
        <dbReference type="ARBA" id="ARBA00022962"/>
    </source>
</evidence>
<dbReference type="OrthoDB" id="9804328at2"/>
<dbReference type="PANTHER" id="PTHR43418">
    <property type="entry name" value="MULTIFUNCTIONAL TRYPTOPHAN BIOSYNTHESIS PROTEIN-RELATED"/>
    <property type="match status" value="1"/>
</dbReference>
<keyword evidence="1" id="KW-0315">Glutamine amidotransferase</keyword>
<evidence type="ECO:0000259" key="2">
    <source>
        <dbReference type="Pfam" id="PF00117"/>
    </source>
</evidence>
<dbReference type="RefSeq" id="WP_055740117.1">
    <property type="nucleotide sequence ID" value="NZ_JAAIWL010000034.1"/>
</dbReference>
<accession>A0A0Q3WYM7</accession>
<reference evidence="3 4" key="1">
    <citation type="submission" date="2015-09" db="EMBL/GenBank/DDBJ databases">
        <title>Genome sequencing project for genomic taxonomy and phylogenomics of Bacillus-like bacteria.</title>
        <authorList>
            <person name="Liu B."/>
            <person name="Wang J."/>
            <person name="Zhu Y."/>
            <person name="Liu G."/>
            <person name="Chen Q."/>
            <person name="Chen Z."/>
            <person name="Lan J."/>
            <person name="Che J."/>
            <person name="Ge C."/>
            <person name="Shi H."/>
            <person name="Pan Z."/>
            <person name="Liu X."/>
        </authorList>
    </citation>
    <scope>NUCLEOTIDE SEQUENCE [LARGE SCALE GENOMIC DNA]</scope>
    <source>
        <strain evidence="3 4">LMG 18435</strain>
    </source>
</reference>
<dbReference type="InterPro" id="IPR006221">
    <property type="entry name" value="TrpG/PapA_dom"/>
</dbReference>
<dbReference type="InterPro" id="IPR050472">
    <property type="entry name" value="Anth_synth/Amidotransfase"/>
</dbReference>
<dbReference type="GO" id="GO:0005829">
    <property type="term" value="C:cytosol"/>
    <property type="evidence" value="ECO:0007669"/>
    <property type="project" value="TreeGrafter"/>
</dbReference>
<dbReference type="InterPro" id="IPR029062">
    <property type="entry name" value="Class_I_gatase-like"/>
</dbReference>
<dbReference type="CDD" id="cd01743">
    <property type="entry name" value="GATase1_Anthranilate_Synthase"/>
    <property type="match status" value="1"/>
</dbReference>
<keyword evidence="3" id="KW-0456">Lyase</keyword>
<dbReference type="FunFam" id="3.40.50.880:FF:000003">
    <property type="entry name" value="Anthranilate synthase component II"/>
    <property type="match status" value="1"/>
</dbReference>
<dbReference type="Gene3D" id="3.40.50.880">
    <property type="match status" value="1"/>
</dbReference>
<dbReference type="NCBIfam" id="TIGR00566">
    <property type="entry name" value="trpG_papA"/>
    <property type="match status" value="1"/>
</dbReference>
<dbReference type="GO" id="GO:0004049">
    <property type="term" value="F:anthranilate synthase activity"/>
    <property type="evidence" value="ECO:0007669"/>
    <property type="project" value="UniProtKB-EC"/>
</dbReference>
<dbReference type="InterPro" id="IPR017926">
    <property type="entry name" value="GATASE"/>
</dbReference>
<sequence>MILIIDNYDSFTYNLVQYVKQLGQEVKIFRNDKITIADIEKLQPNFLLLSPGPGNPSDSGVCLEIIHHFKGVIPILGVCLGHQAIAQAFGGLIKKAKEPVHGKQSLVYHDGKSIFLHITNPYKVTRYHSLVVDESTLPDCLEISAKSEDGVIMGIRHKDYKIEGVQFHPESIMTEHGLELLENFFKKQPIAKGEYV</sequence>
<dbReference type="STRING" id="157838.AN964_13150"/>
<dbReference type="PATRIC" id="fig|157838.3.peg.2919"/>
<evidence type="ECO:0000313" key="4">
    <source>
        <dbReference type="Proteomes" id="UP000051888"/>
    </source>
</evidence>
<dbReference type="EMBL" id="LJJC01000004">
    <property type="protein sequence ID" value="KQL54347.1"/>
    <property type="molecule type" value="Genomic_DNA"/>
</dbReference>
<dbReference type="GO" id="GO:0000162">
    <property type="term" value="P:L-tryptophan biosynthetic process"/>
    <property type="evidence" value="ECO:0007669"/>
    <property type="project" value="TreeGrafter"/>
</dbReference>
<protein>
    <submittedName>
        <fullName evidence="3">Anthranilate synthase</fullName>
        <ecNumber evidence="3">4.1.3.27</ecNumber>
    </submittedName>
</protein>
<dbReference type="SUPFAM" id="SSF52317">
    <property type="entry name" value="Class I glutamine amidotransferase-like"/>
    <property type="match status" value="1"/>
</dbReference>